<feature type="transmembrane region" description="Helical" evidence="1">
    <location>
        <begin position="24"/>
        <end position="45"/>
    </location>
</feature>
<keyword evidence="1" id="KW-0812">Transmembrane</keyword>
<protein>
    <submittedName>
        <fullName evidence="2">Uncharacterized protein</fullName>
    </submittedName>
</protein>
<keyword evidence="3" id="KW-1185">Reference proteome</keyword>
<keyword evidence="1" id="KW-1133">Transmembrane helix</keyword>
<evidence type="ECO:0000313" key="2">
    <source>
        <dbReference type="EMBL" id="RDV23874.1"/>
    </source>
</evidence>
<evidence type="ECO:0000313" key="3">
    <source>
        <dbReference type="Proteomes" id="UP000256561"/>
    </source>
</evidence>
<keyword evidence="1" id="KW-0472">Membrane</keyword>
<comment type="caution">
    <text evidence="2">The sequence shown here is derived from an EMBL/GenBank/DDBJ whole genome shotgun (WGS) entry which is preliminary data.</text>
</comment>
<feature type="transmembrane region" description="Helical" evidence="1">
    <location>
        <begin position="51"/>
        <end position="67"/>
    </location>
</feature>
<gene>
    <name evidence="2" type="ORF">DXV75_16955</name>
</gene>
<name>A0A3D8M2X3_9ALTE</name>
<reference evidence="3" key="1">
    <citation type="submission" date="2018-08" db="EMBL/GenBank/DDBJ databases">
        <authorList>
            <person name="Zhang J."/>
            <person name="Du Z.-J."/>
        </authorList>
    </citation>
    <scope>NUCLEOTIDE SEQUENCE [LARGE SCALE GENOMIC DNA]</scope>
    <source>
        <strain evidence="3">KCTC 52655</strain>
    </source>
</reference>
<evidence type="ECO:0000256" key="1">
    <source>
        <dbReference type="SAM" id="Phobius"/>
    </source>
</evidence>
<dbReference type="EMBL" id="QRHA01000026">
    <property type="protein sequence ID" value="RDV23874.1"/>
    <property type="molecule type" value="Genomic_DNA"/>
</dbReference>
<organism evidence="2 3">
    <name type="scientific">Alteromonas aestuariivivens</name>
    <dbReference type="NCBI Taxonomy" id="1938339"/>
    <lineage>
        <taxon>Bacteria</taxon>
        <taxon>Pseudomonadati</taxon>
        <taxon>Pseudomonadota</taxon>
        <taxon>Gammaproteobacteria</taxon>
        <taxon>Alteromonadales</taxon>
        <taxon>Alteromonadaceae</taxon>
        <taxon>Alteromonas/Salinimonas group</taxon>
        <taxon>Alteromonas</taxon>
    </lineage>
</organism>
<accession>A0A3D8M2X3</accession>
<dbReference type="Proteomes" id="UP000256561">
    <property type="component" value="Unassembled WGS sequence"/>
</dbReference>
<dbReference type="AlphaFoldDB" id="A0A3D8M2X3"/>
<proteinExistence type="predicted"/>
<sequence length="77" mass="8817">MKGLRDYQHDFLTYVMKYKIMGSFLAYCVVFTSLAIGNQVVSFIFQENISTLKLLLISLLGIPIVKIQSKQRLKGRS</sequence>